<evidence type="ECO:0000256" key="6">
    <source>
        <dbReference type="ARBA" id="ARBA00022737"/>
    </source>
</evidence>
<dbReference type="AlphaFoldDB" id="A0A8T0L610"/>
<evidence type="ECO:0000256" key="7">
    <source>
        <dbReference type="ARBA" id="ARBA00023125"/>
    </source>
</evidence>
<dbReference type="GO" id="GO:0003677">
    <property type="term" value="F:DNA binding"/>
    <property type="evidence" value="ECO:0007669"/>
    <property type="project" value="UniProtKB-KW"/>
</dbReference>
<keyword evidence="8" id="KW-0539">Nucleus</keyword>
<evidence type="ECO:0000256" key="4">
    <source>
        <dbReference type="ARBA" id="ARBA00022679"/>
    </source>
</evidence>
<protein>
    <recommendedName>
        <fullName evidence="2">DNA (cytosine-5-)-methyltransferase</fullName>
        <ecNumber evidence="2">2.1.1.37</ecNumber>
    </recommendedName>
</protein>
<dbReference type="EC" id="2.1.1.37" evidence="2"/>
<keyword evidence="5" id="KW-0949">S-adenosyl-L-methionine</keyword>
<keyword evidence="4" id="KW-0808">Transferase</keyword>
<evidence type="ECO:0000256" key="8">
    <source>
        <dbReference type="ARBA" id="ARBA00023242"/>
    </source>
</evidence>
<dbReference type="EMBL" id="JABFOF010000001">
    <property type="protein sequence ID" value="KAG2407346.1"/>
    <property type="molecule type" value="Genomic_DNA"/>
</dbReference>
<keyword evidence="3" id="KW-0489">Methyltransferase</keyword>
<dbReference type="GO" id="GO:0032259">
    <property type="term" value="P:methylation"/>
    <property type="evidence" value="ECO:0007669"/>
    <property type="project" value="UniProtKB-KW"/>
</dbReference>
<keyword evidence="6" id="KW-0677">Repeat</keyword>
<gene>
    <name evidence="10" type="ORF">HKW66_Vig0021680</name>
</gene>
<dbReference type="InterPro" id="IPR029063">
    <property type="entry name" value="SAM-dependent_MTases_sf"/>
</dbReference>
<evidence type="ECO:0000256" key="3">
    <source>
        <dbReference type="ARBA" id="ARBA00022603"/>
    </source>
</evidence>
<evidence type="ECO:0000313" key="10">
    <source>
        <dbReference type="EMBL" id="KAG2407346.1"/>
    </source>
</evidence>
<reference evidence="10 11" key="1">
    <citation type="submission" date="2020-05" db="EMBL/GenBank/DDBJ databases">
        <title>Vigna angularis (adzuki bean) Var. LongXiaoDou No. 4 denovo assembly.</title>
        <authorList>
            <person name="Xiang H."/>
        </authorList>
    </citation>
    <scope>NUCLEOTIDE SEQUENCE [LARGE SCALE GENOMIC DNA]</scope>
    <source>
        <tissue evidence="10">Leaf</tissue>
    </source>
</reference>
<dbReference type="PANTHER" id="PTHR23068">
    <property type="entry name" value="DNA CYTOSINE-5- -METHYLTRANSFERASE 3-RELATED"/>
    <property type="match status" value="1"/>
</dbReference>
<keyword evidence="7" id="KW-0238">DNA-binding</keyword>
<organism evidence="10 11">
    <name type="scientific">Phaseolus angularis</name>
    <name type="common">Azuki bean</name>
    <name type="synonym">Vigna angularis</name>
    <dbReference type="NCBI Taxonomy" id="3914"/>
    <lineage>
        <taxon>Eukaryota</taxon>
        <taxon>Viridiplantae</taxon>
        <taxon>Streptophyta</taxon>
        <taxon>Embryophyta</taxon>
        <taxon>Tracheophyta</taxon>
        <taxon>Spermatophyta</taxon>
        <taxon>Magnoliopsida</taxon>
        <taxon>eudicotyledons</taxon>
        <taxon>Gunneridae</taxon>
        <taxon>Pentapetalae</taxon>
        <taxon>rosids</taxon>
        <taxon>fabids</taxon>
        <taxon>Fabales</taxon>
        <taxon>Fabaceae</taxon>
        <taxon>Papilionoideae</taxon>
        <taxon>50 kb inversion clade</taxon>
        <taxon>NPAAA clade</taxon>
        <taxon>indigoferoid/millettioid clade</taxon>
        <taxon>Phaseoleae</taxon>
        <taxon>Vigna</taxon>
    </lineage>
</organism>
<evidence type="ECO:0000259" key="9">
    <source>
        <dbReference type="PROSITE" id="PS51680"/>
    </source>
</evidence>
<dbReference type="InterPro" id="IPR030380">
    <property type="entry name" value="SAM_MeTfrase_DRM"/>
</dbReference>
<dbReference type="GO" id="GO:0005634">
    <property type="term" value="C:nucleus"/>
    <property type="evidence" value="ECO:0007669"/>
    <property type="project" value="UniProtKB-SubCell"/>
</dbReference>
<dbReference type="Pfam" id="PF00145">
    <property type="entry name" value="DNA_methylase"/>
    <property type="match status" value="1"/>
</dbReference>
<comment type="caution">
    <text evidence="10">The sequence shown here is derived from an EMBL/GenBank/DDBJ whole genome shotgun (WGS) entry which is preliminary data.</text>
</comment>
<dbReference type="PANTHER" id="PTHR23068:SF11">
    <property type="entry name" value="INACTIVE DNA (CYTOSINE-5)-METHYLTRANSFERASE DRM3-RELATED"/>
    <property type="match status" value="1"/>
</dbReference>
<sequence length="856" mass="95585">MAGNSNTREGKTIMVPKTEDLDYELPPYTTFSGDVGLMAATIPNCYSTAAPVVNRGFSTEANGASSSGGKLRAFFIGMGFLPRVVDKVIEENGISCEENSETLLEALLRFSVSSAMAHKSNCDSSDSLSGFHNTSSGTRAPNIYHDGHFKEASGVIIWDGKWLLLDSFDNLLLDHLMSIPASFMLERSDFSVRSDMMNEELVSCAAVALLVSYLVQLSALQKSNSLSSDSLDSLFDDKDLPEVSNVNQAKEMMNLVYISMNMHHDVFQLAIVVDLDNLASLLCLEIDELNRDIDDKRGSLLMMNFSIEEVEFAIRKLGGEASIPELVDFIFALQIAKKLKKEPEDITYESDEVSNEKLFGIMAKTLQLFEMGFSENEVSSAIDKLGTEAPISELANFIFAEQNGVDYVMEYKFPTTPAYSVGIKDEPDLDLCGTTEVKAENFSHDPPQSSHANVEEIHDDTRVKGEEGIDEFPNNVSDQYSNFVENERGKRPKYEHHDSISYLDPCLVEERVDSIVAELSKRPKPNPPRCLSSVAAKPPFFLFGNVSSISYDSWGKMSQFLYGIEPEFVNTQSFSALDRIEGYIHNLPVENRFHILPKPPMTIEEAMPRTKKWWPPWDSRKQLSRIYCETSGVAQTCDRLGNVLADAGGVLTYEMQKDIIRYCRGLNLVWIGKFKLGPVEPEQLELILGYPSNHTRAAEGNLAERLKSLKYCFQTDTLGYHLSVLKPIFPHGLTMLSLFSGIGGAEIALHRLDIKIKAVVSVETSVQKRKILERWWRQSGQTGSLVQIEDIQKLTSKKLEGLISRFGGFDLVIYQNPCSYSSSRLQTGAGLSALDFSVFCECVRVLQRIRGLCQRK</sequence>
<proteinExistence type="predicted"/>
<dbReference type="Gene3D" id="3.40.50.150">
    <property type="entry name" value="Vaccinia Virus protein VP39"/>
    <property type="match status" value="1"/>
</dbReference>
<name>A0A8T0L610_PHAAN</name>
<evidence type="ECO:0000256" key="2">
    <source>
        <dbReference type="ARBA" id="ARBA00011975"/>
    </source>
</evidence>
<dbReference type="SUPFAM" id="SSF53335">
    <property type="entry name" value="S-adenosyl-L-methionine-dependent methyltransferases"/>
    <property type="match status" value="2"/>
</dbReference>
<accession>A0A8T0L610</accession>
<feature type="domain" description="SAM-dependent MTase DRM-type" evidence="9">
    <location>
        <begin position="527"/>
        <end position="856"/>
    </location>
</feature>
<dbReference type="PROSITE" id="PS51680">
    <property type="entry name" value="SAM_MT_DRM"/>
    <property type="match status" value="1"/>
</dbReference>
<evidence type="ECO:0000256" key="5">
    <source>
        <dbReference type="ARBA" id="ARBA00022691"/>
    </source>
</evidence>
<dbReference type="Proteomes" id="UP000743370">
    <property type="component" value="Unassembled WGS sequence"/>
</dbReference>
<comment type="subcellular location">
    <subcellularLocation>
        <location evidence="1">Nucleus</location>
    </subcellularLocation>
</comment>
<evidence type="ECO:0000256" key="1">
    <source>
        <dbReference type="ARBA" id="ARBA00004123"/>
    </source>
</evidence>
<evidence type="ECO:0000313" key="11">
    <source>
        <dbReference type="Proteomes" id="UP000743370"/>
    </source>
</evidence>
<dbReference type="GO" id="GO:0003886">
    <property type="term" value="F:DNA (cytosine-5-)-methyltransferase activity"/>
    <property type="evidence" value="ECO:0007669"/>
    <property type="project" value="UniProtKB-EC"/>
</dbReference>
<dbReference type="InterPro" id="IPR001525">
    <property type="entry name" value="C5_MeTfrase"/>
</dbReference>
<dbReference type="InterPro" id="IPR050390">
    <property type="entry name" value="C5-Methyltransferase"/>
</dbReference>